<feature type="domain" description="Succinylglutamate desuccinylase/Aspartoacylase catalytic" evidence="5">
    <location>
        <begin position="48"/>
        <end position="234"/>
    </location>
</feature>
<keyword evidence="2" id="KW-0479">Metal-binding</keyword>
<evidence type="ECO:0000259" key="5">
    <source>
        <dbReference type="Pfam" id="PF24827"/>
    </source>
</evidence>
<dbReference type="PANTHER" id="PTHR37326:SF1">
    <property type="entry name" value="BLL3975 PROTEIN"/>
    <property type="match status" value="1"/>
</dbReference>
<evidence type="ECO:0000256" key="4">
    <source>
        <dbReference type="ARBA" id="ARBA00022833"/>
    </source>
</evidence>
<dbReference type="EC" id="3.5.1.125" evidence="6"/>
<keyword evidence="7" id="KW-1185">Reference proteome</keyword>
<dbReference type="SUPFAM" id="SSF53187">
    <property type="entry name" value="Zn-dependent exopeptidases"/>
    <property type="match status" value="1"/>
</dbReference>
<evidence type="ECO:0000313" key="6">
    <source>
        <dbReference type="EMBL" id="MFB9135062.1"/>
    </source>
</evidence>
<dbReference type="GO" id="GO:0016787">
    <property type="term" value="F:hydrolase activity"/>
    <property type="evidence" value="ECO:0007669"/>
    <property type="project" value="UniProtKB-KW"/>
</dbReference>
<dbReference type="NCBIfam" id="TIGR02994">
    <property type="entry name" value="ectoine_eutE"/>
    <property type="match status" value="1"/>
</dbReference>
<evidence type="ECO:0000256" key="1">
    <source>
        <dbReference type="ARBA" id="ARBA00001947"/>
    </source>
</evidence>
<dbReference type="PANTHER" id="PTHR37326">
    <property type="entry name" value="BLL3975 PROTEIN"/>
    <property type="match status" value="1"/>
</dbReference>
<dbReference type="InterPro" id="IPR043795">
    <property type="entry name" value="N-alpha-Ac-DABA-like"/>
</dbReference>
<comment type="caution">
    <text evidence="6">The sequence shown here is derived from an EMBL/GenBank/DDBJ whole genome shotgun (WGS) entry which is preliminary data.</text>
</comment>
<evidence type="ECO:0000256" key="3">
    <source>
        <dbReference type="ARBA" id="ARBA00022801"/>
    </source>
</evidence>
<keyword evidence="4" id="KW-0862">Zinc</keyword>
<keyword evidence="3 6" id="KW-0378">Hydrolase</keyword>
<reference evidence="6 7" key="1">
    <citation type="submission" date="2024-09" db="EMBL/GenBank/DDBJ databases">
        <authorList>
            <person name="Sun Q."/>
            <person name="Mori K."/>
        </authorList>
    </citation>
    <scope>NUCLEOTIDE SEQUENCE [LARGE SCALE GENOMIC DNA]</scope>
    <source>
        <strain evidence="6 7">CECT 8064</strain>
    </source>
</reference>
<dbReference type="Gene3D" id="3.40.630.10">
    <property type="entry name" value="Zn peptidases"/>
    <property type="match status" value="1"/>
</dbReference>
<dbReference type="InterPro" id="IPR055438">
    <property type="entry name" value="AstE_AspA_cat"/>
</dbReference>
<evidence type="ECO:0000313" key="7">
    <source>
        <dbReference type="Proteomes" id="UP001589645"/>
    </source>
</evidence>
<evidence type="ECO:0000256" key="2">
    <source>
        <dbReference type="ARBA" id="ARBA00022723"/>
    </source>
</evidence>
<comment type="cofactor">
    <cofactor evidence="1">
        <name>Zn(2+)</name>
        <dbReference type="ChEBI" id="CHEBI:29105"/>
    </cofactor>
</comment>
<dbReference type="InterPro" id="IPR014336">
    <property type="entry name" value="DoeB"/>
</dbReference>
<accession>A0ABV5HM92</accession>
<dbReference type="Proteomes" id="UP001589645">
    <property type="component" value="Unassembled WGS sequence"/>
</dbReference>
<sequence length="335" mass="36067">MQPSSISATVNFELDGVQHGFLTLPHSHDGSAWGSVMIPITVIKNGEGPTSLLTGGNHGDEYEGITALLKLSHELNAEAISGRVIIVPMMNHPAVQAGTRTSPIDGGNLNRSFPGDPTGLLTEKIADYFTRYLVPMCDFALDLHSGGKTLDIVPFAAAHRLEDPLLATSCLRGAKLFGAPYTMLMHELDASALYDTVVEEQGKVFVTTELRGGGTTTPQTMAYAERGIRNFLRFAGNLAGEYQYPAEPTRLLDMQDSQCYLQSEHVGIAEYHVELGAKVEVGEVIVSLYSPLRSGEASIDYRAKQIGILAARRFPSMVNMGDTIAVIAKDCGPLA</sequence>
<proteinExistence type="predicted"/>
<dbReference type="EMBL" id="JBHMEP010000001">
    <property type="protein sequence ID" value="MFB9135062.1"/>
    <property type="molecule type" value="Genomic_DNA"/>
</dbReference>
<dbReference type="RefSeq" id="WP_390191310.1">
    <property type="nucleotide sequence ID" value="NZ_JBHMEP010000001.1"/>
</dbReference>
<gene>
    <name evidence="6" type="primary">doeB</name>
    <name evidence="6" type="ORF">ACFFUV_08815</name>
</gene>
<dbReference type="CDD" id="cd06252">
    <property type="entry name" value="M14_ASTE_ASPA-like"/>
    <property type="match status" value="1"/>
</dbReference>
<dbReference type="Pfam" id="PF24827">
    <property type="entry name" value="AstE_AspA_cat"/>
    <property type="match status" value="1"/>
</dbReference>
<protein>
    <submittedName>
        <fullName evidence="6">N(2)-acetyl-L-2,4-diaminobutanoate deacetylase DoeB</fullName>
        <ecNumber evidence="6">3.5.1.125</ecNumber>
    </submittedName>
</protein>
<organism evidence="6 7">
    <name type="scientific">Vibrio olivae</name>
    <dbReference type="NCBI Taxonomy" id="1243002"/>
    <lineage>
        <taxon>Bacteria</taxon>
        <taxon>Pseudomonadati</taxon>
        <taxon>Pseudomonadota</taxon>
        <taxon>Gammaproteobacteria</taxon>
        <taxon>Vibrionales</taxon>
        <taxon>Vibrionaceae</taxon>
        <taxon>Vibrio</taxon>
    </lineage>
</organism>
<name>A0ABV5HM92_9VIBR</name>
<dbReference type="InterPro" id="IPR053138">
    <property type="entry name" value="N-alpha-Ac-DABA_deacetylase"/>
</dbReference>
<dbReference type="PIRSF" id="PIRSF039012">
    <property type="entry name" value="ASP"/>
    <property type="match status" value="1"/>
</dbReference>